<sequence length="176" mass="19419">MVDIDEEGRPEPPLAEDEVPTLLGFLDYQRATLAWKCGGVDTAGLRATVGVSEMSLGGLLRHLARVEDIWFAQRLRGEKPDPRWAGNDWAAEWAPSELDEDPKALVALWQSAVDRSRELTEQALAEGGLSQPGAHTWPDGGTPSLRWIVCHMIEEYARHNGHADLIRETVDGLTGE</sequence>
<dbReference type="InterPro" id="IPR034660">
    <property type="entry name" value="DinB/YfiT-like"/>
</dbReference>
<keyword evidence="2" id="KW-1185">Reference proteome</keyword>
<dbReference type="InterPro" id="IPR007061">
    <property type="entry name" value="MST-like"/>
</dbReference>
<gene>
    <name evidence="1" type="ORF">G5C51_21900</name>
</gene>
<evidence type="ECO:0000313" key="2">
    <source>
        <dbReference type="Proteomes" id="UP000481583"/>
    </source>
</evidence>
<organism evidence="1 2">
    <name type="scientific">Streptomyces coryli</name>
    <dbReference type="NCBI Taxonomy" id="1128680"/>
    <lineage>
        <taxon>Bacteria</taxon>
        <taxon>Bacillati</taxon>
        <taxon>Actinomycetota</taxon>
        <taxon>Actinomycetes</taxon>
        <taxon>Kitasatosporales</taxon>
        <taxon>Streptomycetaceae</taxon>
        <taxon>Streptomyces</taxon>
    </lineage>
</organism>
<accession>A0A6G4U3G1</accession>
<dbReference type="AlphaFoldDB" id="A0A6G4U3G1"/>
<reference evidence="1 2" key="1">
    <citation type="submission" date="2020-02" db="EMBL/GenBank/DDBJ databases">
        <title>Whole-genome analyses of novel actinobacteria.</title>
        <authorList>
            <person name="Sahin N."/>
        </authorList>
    </citation>
    <scope>NUCLEOTIDE SEQUENCE [LARGE SCALE GENOMIC DNA]</scope>
    <source>
        <strain evidence="1 2">A7024</strain>
    </source>
</reference>
<evidence type="ECO:0000313" key="1">
    <source>
        <dbReference type="EMBL" id="NGN66542.1"/>
    </source>
</evidence>
<proteinExistence type="predicted"/>
<dbReference type="Pfam" id="PF04978">
    <property type="entry name" value="MST"/>
    <property type="match status" value="1"/>
</dbReference>
<name>A0A6G4U3G1_9ACTN</name>
<comment type="caution">
    <text evidence="1">The sequence shown here is derived from an EMBL/GenBank/DDBJ whole genome shotgun (WGS) entry which is preliminary data.</text>
</comment>
<protein>
    <submittedName>
        <fullName evidence="1">DinB family protein</fullName>
    </submittedName>
</protein>
<dbReference type="RefSeq" id="WP_165239855.1">
    <property type="nucleotide sequence ID" value="NZ_JAAKZV010000100.1"/>
</dbReference>
<dbReference type="Gene3D" id="1.20.120.450">
    <property type="entry name" value="dinb family like domain"/>
    <property type="match status" value="1"/>
</dbReference>
<dbReference type="EMBL" id="JAAKZV010000100">
    <property type="protein sequence ID" value="NGN66542.1"/>
    <property type="molecule type" value="Genomic_DNA"/>
</dbReference>
<dbReference type="SUPFAM" id="SSF109854">
    <property type="entry name" value="DinB/YfiT-like putative metalloenzymes"/>
    <property type="match status" value="1"/>
</dbReference>
<dbReference type="Proteomes" id="UP000481583">
    <property type="component" value="Unassembled WGS sequence"/>
</dbReference>